<organism evidence="2 3">
    <name type="scientific">Acetobacter oeni</name>
    <dbReference type="NCBI Taxonomy" id="304077"/>
    <lineage>
        <taxon>Bacteria</taxon>
        <taxon>Pseudomonadati</taxon>
        <taxon>Pseudomonadota</taxon>
        <taxon>Alphaproteobacteria</taxon>
        <taxon>Acetobacterales</taxon>
        <taxon>Acetobacteraceae</taxon>
        <taxon>Acetobacter</taxon>
    </lineage>
</organism>
<comment type="caution">
    <text evidence="2">The sequence shown here is derived from an EMBL/GenBank/DDBJ whole genome shotgun (WGS) entry which is preliminary data.</text>
</comment>
<evidence type="ECO:0000313" key="3">
    <source>
        <dbReference type="Proteomes" id="UP000321746"/>
    </source>
</evidence>
<dbReference type="RefSeq" id="WP_146887043.1">
    <property type="nucleotide sequence ID" value="NZ_BJYG01000012.1"/>
</dbReference>
<feature type="compositionally biased region" description="Basic residues" evidence="1">
    <location>
        <begin position="132"/>
        <end position="143"/>
    </location>
</feature>
<keyword evidence="3" id="KW-1185">Reference proteome</keyword>
<evidence type="ECO:0000256" key="1">
    <source>
        <dbReference type="SAM" id="MobiDB-lite"/>
    </source>
</evidence>
<dbReference type="OrthoDB" id="7224128at2"/>
<reference evidence="2 3" key="1">
    <citation type="submission" date="2019-07" db="EMBL/GenBank/DDBJ databases">
        <title>Whole genome shotgun sequence of Acetobacter oeni NBRC 105207.</title>
        <authorList>
            <person name="Hosoyama A."/>
            <person name="Uohara A."/>
            <person name="Ohji S."/>
            <person name="Ichikawa N."/>
        </authorList>
    </citation>
    <scope>NUCLEOTIDE SEQUENCE [LARGE SCALE GENOMIC DNA]</scope>
    <source>
        <strain evidence="2 3">NBRC 105207</strain>
    </source>
</reference>
<protein>
    <submittedName>
        <fullName evidence="2">Uncharacterized protein</fullName>
    </submittedName>
</protein>
<sequence length="143" mass="16148">MKKIGRGDIIEFRQRYALILEKTIAGSIIFVPIEINVQYNHRALFCVKNFAELNEKKLSENNLYALCVIGRSKIINEMKVCAHLHPEDIDSIEEISIMEYNARNNENSYGVSGESPLALSTGMTSGSSSVWNRKRAPARRTSL</sequence>
<proteinExistence type="predicted"/>
<gene>
    <name evidence="2" type="ORF">AOE01nite_11690</name>
</gene>
<evidence type="ECO:0000313" key="2">
    <source>
        <dbReference type="EMBL" id="GEN62945.1"/>
    </source>
</evidence>
<feature type="compositionally biased region" description="Polar residues" evidence="1">
    <location>
        <begin position="121"/>
        <end position="131"/>
    </location>
</feature>
<name>A0A511XJ28_9PROT</name>
<dbReference type="AlphaFoldDB" id="A0A511XJ28"/>
<accession>A0A511XJ28</accession>
<dbReference type="Proteomes" id="UP000321746">
    <property type="component" value="Unassembled WGS sequence"/>
</dbReference>
<feature type="region of interest" description="Disordered" evidence="1">
    <location>
        <begin position="120"/>
        <end position="143"/>
    </location>
</feature>
<dbReference type="EMBL" id="BJYG01000012">
    <property type="protein sequence ID" value="GEN62945.1"/>
    <property type="molecule type" value="Genomic_DNA"/>
</dbReference>